<keyword evidence="1" id="KW-1133">Transmembrane helix</keyword>
<reference evidence="2" key="1">
    <citation type="submission" date="2021-06" db="EMBL/GenBank/DDBJ databases">
        <authorList>
            <person name="Kallberg Y."/>
            <person name="Tangrot J."/>
            <person name="Rosling A."/>
        </authorList>
    </citation>
    <scope>NUCLEOTIDE SEQUENCE</scope>
    <source>
        <strain evidence="2">87-6 pot B 2015</strain>
    </source>
</reference>
<sequence>MNNERIAKRFEAEIMREIRAEMLETNKIKKFNTVLLIMILILLRILYYEEITDFLKKIFNN</sequence>
<evidence type="ECO:0000256" key="1">
    <source>
        <dbReference type="SAM" id="Phobius"/>
    </source>
</evidence>
<accession>A0A9N9HJ67</accession>
<proteinExistence type="predicted"/>
<comment type="caution">
    <text evidence="2">The sequence shown here is derived from an EMBL/GenBank/DDBJ whole genome shotgun (WGS) entry which is preliminary data.</text>
</comment>
<evidence type="ECO:0000313" key="2">
    <source>
        <dbReference type="EMBL" id="CAG8685724.1"/>
    </source>
</evidence>
<keyword evidence="3" id="KW-1185">Reference proteome</keyword>
<protein>
    <submittedName>
        <fullName evidence="2">16165_t:CDS:1</fullName>
    </submittedName>
</protein>
<dbReference type="EMBL" id="CAJVPP010007241">
    <property type="protein sequence ID" value="CAG8685724.1"/>
    <property type="molecule type" value="Genomic_DNA"/>
</dbReference>
<feature type="transmembrane region" description="Helical" evidence="1">
    <location>
        <begin position="31"/>
        <end position="48"/>
    </location>
</feature>
<organism evidence="2 3">
    <name type="scientific">Funneliformis mosseae</name>
    <name type="common">Endomycorrhizal fungus</name>
    <name type="synonym">Glomus mosseae</name>
    <dbReference type="NCBI Taxonomy" id="27381"/>
    <lineage>
        <taxon>Eukaryota</taxon>
        <taxon>Fungi</taxon>
        <taxon>Fungi incertae sedis</taxon>
        <taxon>Mucoromycota</taxon>
        <taxon>Glomeromycotina</taxon>
        <taxon>Glomeromycetes</taxon>
        <taxon>Glomerales</taxon>
        <taxon>Glomeraceae</taxon>
        <taxon>Funneliformis</taxon>
    </lineage>
</organism>
<keyword evidence="1" id="KW-0812">Transmembrane</keyword>
<evidence type="ECO:0000313" key="3">
    <source>
        <dbReference type="Proteomes" id="UP000789375"/>
    </source>
</evidence>
<name>A0A9N9HJ67_FUNMO</name>
<keyword evidence="1" id="KW-0472">Membrane</keyword>
<dbReference type="Proteomes" id="UP000789375">
    <property type="component" value="Unassembled WGS sequence"/>
</dbReference>
<dbReference type="AlphaFoldDB" id="A0A9N9HJ67"/>
<gene>
    <name evidence="2" type="ORF">FMOSSE_LOCUS13125</name>
</gene>